<keyword evidence="2" id="KW-1003">Cell membrane</keyword>
<comment type="subcellular location">
    <subcellularLocation>
        <location evidence="1">Cell membrane</location>
        <topology evidence="1">Multi-pass membrane protein</topology>
    </subcellularLocation>
</comment>
<feature type="domain" description="ABC3 transporter permease C-terminal" evidence="7">
    <location>
        <begin position="263"/>
        <end position="368"/>
    </location>
</feature>
<organism evidence="8 9">
    <name type="scientific">Denitromonas iodatirespirans</name>
    <dbReference type="NCBI Taxonomy" id="2795389"/>
    <lineage>
        <taxon>Bacteria</taxon>
        <taxon>Pseudomonadati</taxon>
        <taxon>Pseudomonadota</taxon>
        <taxon>Betaproteobacteria</taxon>
        <taxon>Rhodocyclales</taxon>
        <taxon>Zoogloeaceae</taxon>
        <taxon>Denitromonas</taxon>
    </lineage>
</organism>
<proteinExistence type="predicted"/>
<evidence type="ECO:0000256" key="5">
    <source>
        <dbReference type="ARBA" id="ARBA00023136"/>
    </source>
</evidence>
<feature type="transmembrane region" description="Helical" evidence="6">
    <location>
        <begin position="703"/>
        <end position="726"/>
    </location>
</feature>
<dbReference type="GO" id="GO:0005886">
    <property type="term" value="C:plasma membrane"/>
    <property type="evidence" value="ECO:0007669"/>
    <property type="project" value="UniProtKB-SubCell"/>
</dbReference>
<dbReference type="Pfam" id="PF02687">
    <property type="entry name" value="FtsX"/>
    <property type="match status" value="2"/>
</dbReference>
<sequence length="831" mass="88062">MMRGNILALAWRMLRRDLRAGELHLLALALIVAVASLSSVGFLTDRVSRSLDREANQLLGGDLLLRADHPWPDRTRVLAREAGLQVADTYLFSSMVGTDAAVQLAAVKAVGPGYPLRGSVRVAPARNAPDAVVDAIPPAGSIWLEERVISVLGVSVGERVQLGELSMTVGGVLTFESDRGANFFSMLPRVMINAADLPATGLIQTGSRVAYRLHVAGEARAVADFRERATAALERGQSIESIDNARPEVQVALARAERFLRLAASLSVVLAAVAIGLSARRFMARHLDGCAVLRCLGARQAQLIQLFMLEFVVFGLCASAIGIGLGWAVHALLAGGLAEVLRVALPAPSFLPVVHGLVVGLALLLGFVLPHLIGLARVPSLRVMRRELGEGEGLARTAWASGLAVLVAIVLWVADDFKLGAWISAGFLAALGGFALLSAGGFSLLSRLAMTVNGGWRQGLLALRRRMGSQVIQATAVGLGLMALLLLTLVRADLLAAWRDTVPPDAPNRFVINLQPDQRAAFLAFFRDAGQPAPELMPMIRGRLMSINGAPVDPGGYKEDRARRLAEREFNLSYASALPPGNLVEAGRWHGDDKAPAFSIEAGVAETLGISVGDVVSFDVAGQQVSAPVTSERRLRWDSMRVNFFFIASPGVIDQFPASLITSFHVPPGAEDFSLALTRAFPNISVIDVGVVMAQIESMVDRLIVIVELVFGFAIVAGAVVLLAALQSTRDERAREFAVMRTLGARARQLRQSLLVELAAMGAAAGALAGAGASVVGWLLATRVFDMPYAPALAPVVVGALGSALGVMLVGWLGAGTLLRLSPMQLLREAV</sequence>
<evidence type="ECO:0000256" key="1">
    <source>
        <dbReference type="ARBA" id="ARBA00004651"/>
    </source>
</evidence>
<evidence type="ECO:0000313" key="8">
    <source>
        <dbReference type="EMBL" id="MBT0961366.1"/>
    </source>
</evidence>
<dbReference type="AlphaFoldDB" id="A0A944DA73"/>
<feature type="domain" description="ABC3 transporter permease C-terminal" evidence="7">
    <location>
        <begin position="710"/>
        <end position="823"/>
    </location>
</feature>
<feature type="transmembrane region" description="Helical" evidence="6">
    <location>
        <begin position="420"/>
        <end position="450"/>
    </location>
</feature>
<dbReference type="PANTHER" id="PTHR30287">
    <property type="entry name" value="MEMBRANE COMPONENT OF PREDICTED ABC SUPERFAMILY METABOLITE UPTAKE TRANSPORTER"/>
    <property type="match status" value="1"/>
</dbReference>
<keyword evidence="9" id="KW-1185">Reference proteome</keyword>
<dbReference type="Proteomes" id="UP000694660">
    <property type="component" value="Unassembled WGS sequence"/>
</dbReference>
<reference evidence="9" key="1">
    <citation type="journal article" date="2022" name="ISME J.">
        <title>Genetic and phylogenetic analysis of dissimilatory iodate-reducing bacteria identifies potential niches across the world's oceans.</title>
        <authorList>
            <person name="Reyes-Umana V."/>
            <person name="Henning Z."/>
            <person name="Lee K."/>
            <person name="Barnum T.P."/>
            <person name="Coates J.D."/>
        </authorList>
    </citation>
    <scope>NUCLEOTIDE SEQUENCE [LARGE SCALE GENOMIC DNA]</scope>
    <source>
        <strain evidence="9">IR12</strain>
    </source>
</reference>
<feature type="transmembrane region" description="Helical" evidence="6">
    <location>
        <begin position="394"/>
        <end position="414"/>
    </location>
</feature>
<dbReference type="PANTHER" id="PTHR30287:SF1">
    <property type="entry name" value="INNER MEMBRANE PROTEIN"/>
    <property type="match status" value="1"/>
</dbReference>
<evidence type="ECO:0000313" key="9">
    <source>
        <dbReference type="Proteomes" id="UP000694660"/>
    </source>
</evidence>
<protein>
    <submittedName>
        <fullName evidence="8">FtsX-like permease family protein</fullName>
    </submittedName>
</protein>
<evidence type="ECO:0000259" key="7">
    <source>
        <dbReference type="Pfam" id="PF02687"/>
    </source>
</evidence>
<keyword evidence="3 6" id="KW-0812">Transmembrane</keyword>
<evidence type="ECO:0000256" key="3">
    <source>
        <dbReference type="ARBA" id="ARBA00022692"/>
    </source>
</evidence>
<keyword evidence="5 6" id="KW-0472">Membrane</keyword>
<keyword evidence="4 6" id="KW-1133">Transmembrane helix</keyword>
<accession>A0A944DA73</accession>
<feature type="transmembrane region" description="Helical" evidence="6">
    <location>
        <begin position="259"/>
        <end position="277"/>
    </location>
</feature>
<dbReference type="EMBL" id="JAEKFT010000008">
    <property type="protein sequence ID" value="MBT0961366.1"/>
    <property type="molecule type" value="Genomic_DNA"/>
</dbReference>
<evidence type="ECO:0000256" key="6">
    <source>
        <dbReference type="SAM" id="Phobius"/>
    </source>
</evidence>
<name>A0A944DA73_DENI1</name>
<feature type="transmembrane region" description="Helical" evidence="6">
    <location>
        <begin position="792"/>
        <end position="819"/>
    </location>
</feature>
<comment type="caution">
    <text evidence="8">The sequence shown here is derived from an EMBL/GenBank/DDBJ whole genome shotgun (WGS) entry which is preliminary data.</text>
</comment>
<feature type="transmembrane region" description="Helical" evidence="6">
    <location>
        <begin position="471"/>
        <end position="490"/>
    </location>
</feature>
<evidence type="ECO:0000256" key="2">
    <source>
        <dbReference type="ARBA" id="ARBA00022475"/>
    </source>
</evidence>
<dbReference type="InterPro" id="IPR003838">
    <property type="entry name" value="ABC3_permease_C"/>
</dbReference>
<feature type="transmembrane region" description="Helical" evidence="6">
    <location>
        <begin position="754"/>
        <end position="780"/>
    </location>
</feature>
<evidence type="ECO:0000256" key="4">
    <source>
        <dbReference type="ARBA" id="ARBA00022989"/>
    </source>
</evidence>
<gene>
    <name evidence="8" type="ORF">I8J34_09265</name>
</gene>
<dbReference type="InterPro" id="IPR038766">
    <property type="entry name" value="Membrane_comp_ABC_pdt"/>
</dbReference>
<feature type="transmembrane region" description="Helical" evidence="6">
    <location>
        <begin position="306"/>
        <end position="329"/>
    </location>
</feature>
<feature type="transmembrane region" description="Helical" evidence="6">
    <location>
        <begin position="349"/>
        <end position="373"/>
    </location>
</feature>